<feature type="transmembrane region" description="Helical" evidence="1">
    <location>
        <begin position="436"/>
        <end position="458"/>
    </location>
</feature>
<dbReference type="OrthoDB" id="349889at2"/>
<protein>
    <recommendedName>
        <fullName evidence="2">SH3b domain-containing protein</fullName>
    </recommendedName>
</protein>
<feature type="transmembrane region" description="Helical" evidence="1">
    <location>
        <begin position="556"/>
        <end position="577"/>
    </location>
</feature>
<accession>A0A2S1LW97</accession>
<feature type="transmembrane region" description="Helical" evidence="1">
    <location>
        <begin position="16"/>
        <end position="34"/>
    </location>
</feature>
<proteinExistence type="predicted"/>
<dbReference type="InterPro" id="IPR003646">
    <property type="entry name" value="SH3-like_bac-type"/>
</dbReference>
<keyword evidence="1" id="KW-0472">Membrane</keyword>
<evidence type="ECO:0000259" key="2">
    <source>
        <dbReference type="SMART" id="SM00287"/>
    </source>
</evidence>
<gene>
    <name evidence="3" type="ORF">CR532_00850</name>
</gene>
<evidence type="ECO:0000313" key="4">
    <source>
        <dbReference type="Proteomes" id="UP000244655"/>
    </source>
</evidence>
<keyword evidence="1" id="KW-1133">Transmembrane helix</keyword>
<feature type="domain" description="SH3b" evidence="2">
    <location>
        <begin position="614"/>
        <end position="677"/>
    </location>
</feature>
<dbReference type="EMBL" id="CP025785">
    <property type="protein sequence ID" value="AWG42561.1"/>
    <property type="molecule type" value="Genomic_DNA"/>
</dbReference>
<dbReference type="SUPFAM" id="SSF48439">
    <property type="entry name" value="Protein prenylyltransferase"/>
    <property type="match status" value="1"/>
</dbReference>
<dbReference type="AlphaFoldDB" id="A0A2S1LW97"/>
<dbReference type="Gene3D" id="1.25.40.1040">
    <property type="match status" value="1"/>
</dbReference>
<dbReference type="SMART" id="SM00287">
    <property type="entry name" value="SH3b"/>
    <property type="match status" value="1"/>
</dbReference>
<evidence type="ECO:0000313" key="3">
    <source>
        <dbReference type="EMBL" id="AWG42561.1"/>
    </source>
</evidence>
<dbReference type="Proteomes" id="UP000244655">
    <property type="component" value="Chromosome"/>
</dbReference>
<reference evidence="3 4" key="1">
    <citation type="submission" date="2018-01" db="EMBL/GenBank/DDBJ databases">
        <title>Genome sequence of Borrelia tachyglossi.</title>
        <authorList>
            <person name="Gofton A.W."/>
        </authorList>
    </citation>
    <scope>NUCLEOTIDE SEQUENCE [LARGE SCALE GENOMIC DNA]</scope>
    <source>
        <strain evidence="3 4">Bc-F10-1268</strain>
    </source>
</reference>
<keyword evidence="4" id="KW-1185">Reference proteome</keyword>
<sequence length="681" mass="78477">MGNESGGKNCVSKRRLVIFLGFFFINFELFSLSGNDYLISTKVLKGDKVVHVIRLYLPQDIDEKLLTLELSKDIDDNAKLTSISRISDGNKFFTEVKIEYCFDKLGFVKIPPLKVIYRNEAYLSSEFEVSVLREDEMQSFGLPVGLYWDFDREEVYEYQSVGLVLRLSWLANSNLNTIAGSFNAIKDAMIDKTPIFENIKYRTFNSKEILDIPLYNFILTPLRGSRDIVIPSTAFNIDENMTRMSPEIFFKVKPIPDKVKSLAVGTFKIDYEFPNSTLISQDTFTILIKITGQGNLPHVRFPGIETYNSKIIYKKKNYNFEPSQNGYKGSISEIYTIKPDNKGNLFLNIGDFTYLDPEVGEVYKLDGERLKYEYDGEFKSSDNFTEDLFSDFSLLSYYDILNHKNKTFLIFVPVYYLMLIPGFLFSLAIFIKYRKFFIASGFGLVILTLTLGVSVNAINDGSFSRENINDLIESYESKDYNVALSKVDNIIKKNPSYSGLWLNRALILNKMERDFDAIYSAYKAFFTSPNNETFYRVINFIEAKNGINENIRNNSFAFSNVFFIISLILINIVVIALSCKFYAKNLKRIILFLICSVACFTLFQTYYFYVEQQSEIGIIKGDLVSLYKVPDNFSRSWRFLKGNVSVYVIDKKDDFILIKTSHGLQGWVHKNFIVSVKDDLI</sequence>
<organism evidence="3 4">
    <name type="scientific">Candidatus Borreliella tachyglossi</name>
    <dbReference type="NCBI Taxonomy" id="1964448"/>
    <lineage>
        <taxon>Bacteria</taxon>
        <taxon>Pseudomonadati</taxon>
        <taxon>Spirochaetota</taxon>
        <taxon>Spirochaetia</taxon>
        <taxon>Spirochaetales</taxon>
        <taxon>Borreliaceae</taxon>
        <taxon>Borreliella</taxon>
    </lineage>
</organism>
<name>A0A2S1LW97_9SPIR</name>
<dbReference type="Gene3D" id="2.30.30.40">
    <property type="entry name" value="SH3 Domains"/>
    <property type="match status" value="1"/>
</dbReference>
<feature type="transmembrane region" description="Helical" evidence="1">
    <location>
        <begin position="589"/>
        <end position="609"/>
    </location>
</feature>
<evidence type="ECO:0000256" key="1">
    <source>
        <dbReference type="SAM" id="Phobius"/>
    </source>
</evidence>
<feature type="transmembrane region" description="Helical" evidence="1">
    <location>
        <begin position="408"/>
        <end position="429"/>
    </location>
</feature>
<keyword evidence="1" id="KW-0812">Transmembrane</keyword>